<dbReference type="Proteomes" id="UP000265618">
    <property type="component" value="Unassembled WGS sequence"/>
</dbReference>
<dbReference type="EMBL" id="BDIP01001246">
    <property type="protein sequence ID" value="GIQ83953.1"/>
    <property type="molecule type" value="Genomic_DNA"/>
</dbReference>
<sequence length="65" mass="7665">SAFALYHQISDINWDLKRTRTRLVGSYDTTEDNLEIKEPIPRPGDTAAEYALCQRLWDPVRHYQE</sequence>
<proteinExistence type="predicted"/>
<reference evidence="1 2" key="1">
    <citation type="journal article" date="2018" name="PLoS ONE">
        <title>The draft genome of Kipferlia bialata reveals reductive genome evolution in fornicate parasites.</title>
        <authorList>
            <person name="Tanifuji G."/>
            <person name="Takabayashi S."/>
            <person name="Kume K."/>
            <person name="Takagi M."/>
            <person name="Nakayama T."/>
            <person name="Kamikawa R."/>
            <person name="Inagaki Y."/>
            <person name="Hashimoto T."/>
        </authorList>
    </citation>
    <scope>NUCLEOTIDE SEQUENCE [LARGE SCALE GENOMIC DNA]</scope>
    <source>
        <strain evidence="1">NY0173</strain>
    </source>
</reference>
<protein>
    <submittedName>
        <fullName evidence="1">Uncharacterized protein</fullName>
    </submittedName>
</protein>
<accession>A0A9K3GI35</accession>
<evidence type="ECO:0000313" key="2">
    <source>
        <dbReference type="Proteomes" id="UP000265618"/>
    </source>
</evidence>
<gene>
    <name evidence="1" type="ORF">KIPB_005360</name>
</gene>
<dbReference type="AlphaFoldDB" id="A0A9K3GI35"/>
<comment type="caution">
    <text evidence="1">The sequence shown here is derived from an EMBL/GenBank/DDBJ whole genome shotgun (WGS) entry which is preliminary data.</text>
</comment>
<feature type="non-terminal residue" evidence="1">
    <location>
        <position position="1"/>
    </location>
</feature>
<keyword evidence="2" id="KW-1185">Reference proteome</keyword>
<name>A0A9K3GI35_9EUKA</name>
<organism evidence="1 2">
    <name type="scientific">Kipferlia bialata</name>
    <dbReference type="NCBI Taxonomy" id="797122"/>
    <lineage>
        <taxon>Eukaryota</taxon>
        <taxon>Metamonada</taxon>
        <taxon>Carpediemonas-like organisms</taxon>
        <taxon>Kipferlia</taxon>
    </lineage>
</organism>
<evidence type="ECO:0000313" key="1">
    <source>
        <dbReference type="EMBL" id="GIQ83953.1"/>
    </source>
</evidence>